<evidence type="ECO:0000256" key="4">
    <source>
        <dbReference type="ARBA" id="ARBA00022967"/>
    </source>
</evidence>
<keyword evidence="3 7" id="KW-0812">Transmembrane</keyword>
<name>A0A6P1MEF1_9BACT</name>
<dbReference type="KEGG" id="taer:GT409_11170"/>
<dbReference type="GO" id="GO:0012505">
    <property type="term" value="C:endomembrane system"/>
    <property type="evidence" value="ECO:0007669"/>
    <property type="project" value="UniProtKB-SubCell"/>
</dbReference>
<dbReference type="GO" id="GO:0005886">
    <property type="term" value="C:plasma membrane"/>
    <property type="evidence" value="ECO:0007669"/>
    <property type="project" value="TreeGrafter"/>
</dbReference>
<dbReference type="PANTHER" id="PTHR30335">
    <property type="entry name" value="INTEGRAL MEMBRANE PROTEIN OF SOXR-REDUCING COMPLEX"/>
    <property type="match status" value="1"/>
</dbReference>
<keyword evidence="9" id="KW-1185">Reference proteome</keyword>
<dbReference type="InterPro" id="IPR050133">
    <property type="entry name" value="NqrDE/RnfAE_oxidrdctase"/>
</dbReference>
<keyword evidence="5 7" id="KW-1133">Transmembrane helix</keyword>
<dbReference type="Proteomes" id="UP000464954">
    <property type="component" value="Chromosome"/>
</dbReference>
<sequence length="208" mass="22618">MILAAIQPAVAEPGLFVQLIVIFLAAAFTENILLARFLGMCSFLAISRQMKTSLGLGFAVVFVTTFTAAINWLLHTYVMVPLHIEFLELIVFIVVIAAFVQLVEMVIERFSPSLYFSLGIFLPLITVNCAILGVSLFMLNKEDFGFLHSLVFGFGSGIGWLVAIVLMAGIREQIKEDKIPAGLRGSGITLIITGIIALAFVAFSGMIK</sequence>
<evidence type="ECO:0000256" key="1">
    <source>
        <dbReference type="ARBA" id="ARBA00004127"/>
    </source>
</evidence>
<dbReference type="AlphaFoldDB" id="A0A6P1MEF1"/>
<keyword evidence="4" id="KW-1278">Translocase</keyword>
<feature type="transmembrane region" description="Helical" evidence="7">
    <location>
        <begin position="86"/>
        <end position="107"/>
    </location>
</feature>
<dbReference type="InterPro" id="IPR003667">
    <property type="entry name" value="NqrDE/RnfAE"/>
</dbReference>
<proteinExistence type="predicted"/>
<dbReference type="PANTHER" id="PTHR30335:SF1">
    <property type="entry name" value="NA(+)-TRANSLOCATING NADH-QUINONE REDUCTASE SUBUNIT E"/>
    <property type="match status" value="1"/>
</dbReference>
<dbReference type="Pfam" id="PF02508">
    <property type="entry name" value="Rnf-Nqr"/>
    <property type="match status" value="1"/>
</dbReference>
<evidence type="ECO:0000256" key="2">
    <source>
        <dbReference type="ARBA" id="ARBA00022448"/>
    </source>
</evidence>
<dbReference type="RefSeq" id="WP_160629165.1">
    <property type="nucleotide sequence ID" value="NZ_CP047593.1"/>
</dbReference>
<reference evidence="8 9" key="1">
    <citation type="submission" date="2020-01" db="EMBL/GenBank/DDBJ databases">
        <title>Ponticoccus aerotolerans gen. nov., sp. nov., an anaerobic bacterium and proposal of Ponticoccusceae fam. nov., Ponticoccusles ord. nov. and Ponticoccuse classis nov. in the phylum Kiritimatiellaeota.</title>
        <authorList>
            <person name="Zhou L.Y."/>
            <person name="Du Z.J."/>
        </authorList>
    </citation>
    <scope>NUCLEOTIDE SEQUENCE [LARGE SCALE GENOMIC DNA]</scope>
    <source>
        <strain evidence="8 9">S-5007</strain>
    </source>
</reference>
<evidence type="ECO:0000313" key="9">
    <source>
        <dbReference type="Proteomes" id="UP000464954"/>
    </source>
</evidence>
<comment type="subcellular location">
    <subcellularLocation>
        <location evidence="1">Endomembrane system</location>
        <topology evidence="1">Multi-pass membrane protein</topology>
    </subcellularLocation>
</comment>
<evidence type="ECO:0000256" key="7">
    <source>
        <dbReference type="SAM" id="Phobius"/>
    </source>
</evidence>
<gene>
    <name evidence="8" type="ORF">GT409_11170</name>
</gene>
<feature type="transmembrane region" description="Helical" evidence="7">
    <location>
        <begin position="188"/>
        <end position="207"/>
    </location>
</feature>
<evidence type="ECO:0000256" key="5">
    <source>
        <dbReference type="ARBA" id="ARBA00022989"/>
    </source>
</evidence>
<accession>A0A6P1MEF1</accession>
<feature type="transmembrane region" description="Helical" evidence="7">
    <location>
        <begin position="114"/>
        <end position="139"/>
    </location>
</feature>
<keyword evidence="2" id="KW-0813">Transport</keyword>
<feature type="transmembrane region" description="Helical" evidence="7">
    <location>
        <begin position="145"/>
        <end position="167"/>
    </location>
</feature>
<keyword evidence="6 7" id="KW-0472">Membrane</keyword>
<evidence type="ECO:0000256" key="6">
    <source>
        <dbReference type="ARBA" id="ARBA00023136"/>
    </source>
</evidence>
<evidence type="ECO:0000256" key="3">
    <source>
        <dbReference type="ARBA" id="ARBA00022692"/>
    </source>
</evidence>
<dbReference type="PIRSF" id="PIRSF006102">
    <property type="entry name" value="NQR_DE"/>
    <property type="match status" value="1"/>
</dbReference>
<keyword evidence="8" id="KW-0830">Ubiquinone</keyword>
<evidence type="ECO:0000313" key="8">
    <source>
        <dbReference type="EMBL" id="QHI69986.1"/>
    </source>
</evidence>
<protein>
    <submittedName>
        <fullName evidence="8">NADH:ubiquinone reductase (Na(+)-transporting) subunit E</fullName>
    </submittedName>
</protein>
<feature type="transmembrane region" description="Helical" evidence="7">
    <location>
        <begin position="15"/>
        <end position="34"/>
    </location>
</feature>
<organism evidence="8 9">
    <name type="scientific">Tichowtungia aerotolerans</name>
    <dbReference type="NCBI Taxonomy" id="2697043"/>
    <lineage>
        <taxon>Bacteria</taxon>
        <taxon>Pseudomonadati</taxon>
        <taxon>Kiritimatiellota</taxon>
        <taxon>Tichowtungiia</taxon>
        <taxon>Tichowtungiales</taxon>
        <taxon>Tichowtungiaceae</taxon>
        <taxon>Tichowtungia</taxon>
    </lineage>
</organism>
<dbReference type="EMBL" id="CP047593">
    <property type="protein sequence ID" value="QHI69986.1"/>
    <property type="molecule type" value="Genomic_DNA"/>
</dbReference>
<feature type="transmembrane region" description="Helical" evidence="7">
    <location>
        <begin position="54"/>
        <end position="74"/>
    </location>
</feature>